<name>A0A2T7NWK8_POMCA</name>
<protein>
    <recommendedName>
        <fullName evidence="3">MAD2L1-binding protein</fullName>
    </recommendedName>
</protein>
<organism evidence="1 2">
    <name type="scientific">Pomacea canaliculata</name>
    <name type="common">Golden apple snail</name>
    <dbReference type="NCBI Taxonomy" id="400727"/>
    <lineage>
        <taxon>Eukaryota</taxon>
        <taxon>Metazoa</taxon>
        <taxon>Spiralia</taxon>
        <taxon>Lophotrochozoa</taxon>
        <taxon>Mollusca</taxon>
        <taxon>Gastropoda</taxon>
        <taxon>Caenogastropoda</taxon>
        <taxon>Architaenioglossa</taxon>
        <taxon>Ampullarioidea</taxon>
        <taxon>Ampullariidae</taxon>
        <taxon>Pomacea</taxon>
    </lineage>
</organism>
<keyword evidence="2" id="KW-1185">Reference proteome</keyword>
<dbReference type="PANTHER" id="PTHR15681">
    <property type="entry name" value="MAD2L1-BINDING PROTEIN"/>
    <property type="match status" value="1"/>
</dbReference>
<proteinExistence type="predicted"/>
<dbReference type="InterPro" id="IPR053729">
    <property type="entry name" value="MAD2L1BP_domain_sf"/>
</dbReference>
<evidence type="ECO:0000313" key="1">
    <source>
        <dbReference type="EMBL" id="PVD25537.1"/>
    </source>
</evidence>
<dbReference type="GO" id="GO:0005634">
    <property type="term" value="C:nucleus"/>
    <property type="evidence" value="ECO:0007669"/>
    <property type="project" value="InterPro"/>
</dbReference>
<dbReference type="EMBL" id="PZQS01000008">
    <property type="protein sequence ID" value="PVD25537.1"/>
    <property type="molecule type" value="Genomic_DNA"/>
</dbReference>
<sequence length="391" mass="43631">MRSETARQLKYKDRLDTEVSFNLCCITNTMMFQKVPGMTVAGIPILEMRKLRKLSSMAGRSKQYDFIFDGGLNSHTRASLVIELIKYLLYERNQIPLHFDGLKQQTQIEEVQNSHINSKYLQTERKAQAILSSLEDLFVNILKAFETCPEIQQALVLLGSTTATPKEVYVVNLPSLCPEANHVSLKSCKQAFFRHIVAEQILANEAALGPTNVMVMLLAPTTAILKGFVPKMSFKVPSRGICLTLNMICMQPHSCQELTFDGSEVEISGIEPLNISSAETLDHSLSATPLSSCSRQHRHTFLKFPVVKMERNHLSTPGSVKAEDFNHVLTNDCEITGSVKELMLPHTASTPKPGHCQQPPNSNCAQQSSSTEIQHQCIWFQYATAIKGYSV</sequence>
<dbReference type="OrthoDB" id="6334764at2759"/>
<gene>
    <name evidence="1" type="ORF">C0Q70_13193</name>
</gene>
<reference evidence="1 2" key="1">
    <citation type="submission" date="2018-04" db="EMBL/GenBank/DDBJ databases">
        <title>The genome of golden apple snail Pomacea canaliculata provides insight into stress tolerance and invasive adaptation.</title>
        <authorList>
            <person name="Liu C."/>
            <person name="Liu B."/>
            <person name="Ren Y."/>
            <person name="Zhang Y."/>
            <person name="Wang H."/>
            <person name="Li S."/>
            <person name="Jiang F."/>
            <person name="Yin L."/>
            <person name="Zhang G."/>
            <person name="Qian W."/>
            <person name="Fan W."/>
        </authorList>
    </citation>
    <scope>NUCLEOTIDE SEQUENCE [LARGE SCALE GENOMIC DNA]</scope>
    <source>
        <strain evidence="1">SZHN2017</strain>
        <tissue evidence="1">Muscle</tissue>
    </source>
</reference>
<dbReference type="Gene3D" id="3.30.900.20">
    <property type="match status" value="1"/>
</dbReference>
<dbReference type="STRING" id="400727.A0A2T7NWK8"/>
<accession>A0A2T7NWK8</accession>
<dbReference type="AlphaFoldDB" id="A0A2T7NWK8"/>
<dbReference type="InterPro" id="IPR009511">
    <property type="entry name" value="MAD1/Cdc20-bound-Mad2-bd"/>
</dbReference>
<comment type="caution">
    <text evidence="1">The sequence shown here is derived from an EMBL/GenBank/DDBJ whole genome shotgun (WGS) entry which is preliminary data.</text>
</comment>
<dbReference type="Proteomes" id="UP000245119">
    <property type="component" value="Linkage Group LG8"/>
</dbReference>
<evidence type="ECO:0008006" key="3">
    <source>
        <dbReference type="Google" id="ProtNLM"/>
    </source>
</evidence>
<evidence type="ECO:0000313" key="2">
    <source>
        <dbReference type="Proteomes" id="UP000245119"/>
    </source>
</evidence>
<dbReference type="GO" id="GO:0007096">
    <property type="term" value="P:regulation of exit from mitosis"/>
    <property type="evidence" value="ECO:0007669"/>
    <property type="project" value="InterPro"/>
</dbReference>
<dbReference type="PANTHER" id="PTHR15681:SF1">
    <property type="entry name" value="MAD2L1-BINDING PROTEIN"/>
    <property type="match status" value="1"/>
</dbReference>
<dbReference type="Pfam" id="PF06581">
    <property type="entry name" value="p31comet"/>
    <property type="match status" value="1"/>
</dbReference>